<gene>
    <name evidence="2" type="ORF">LIER_05996</name>
</gene>
<sequence length="84" mass="9030">MFLSVENGGKRVSYFGVLLSFPNPTPLFGVGLLLGKRKRKEKGCGSPLFGVGLGRGKVFITSVFGITEAIGKTHLCVFYVDYVG</sequence>
<feature type="transmembrane region" description="Helical" evidence="1">
    <location>
        <begin position="12"/>
        <end position="34"/>
    </location>
</feature>
<comment type="caution">
    <text evidence="2">The sequence shown here is derived from an EMBL/GenBank/DDBJ whole genome shotgun (WGS) entry which is preliminary data.</text>
</comment>
<evidence type="ECO:0000313" key="3">
    <source>
        <dbReference type="Proteomes" id="UP001454036"/>
    </source>
</evidence>
<accession>A0AAV3P7A7</accession>
<keyword evidence="1" id="KW-1133">Transmembrane helix</keyword>
<evidence type="ECO:0000313" key="2">
    <source>
        <dbReference type="EMBL" id="GAA0145923.1"/>
    </source>
</evidence>
<evidence type="ECO:0000256" key="1">
    <source>
        <dbReference type="SAM" id="Phobius"/>
    </source>
</evidence>
<name>A0AAV3P7A7_LITER</name>
<dbReference type="EMBL" id="BAABME010000851">
    <property type="protein sequence ID" value="GAA0145923.1"/>
    <property type="molecule type" value="Genomic_DNA"/>
</dbReference>
<proteinExistence type="predicted"/>
<reference evidence="2 3" key="1">
    <citation type="submission" date="2024-01" db="EMBL/GenBank/DDBJ databases">
        <title>The complete chloroplast genome sequence of Lithospermum erythrorhizon: insights into the phylogenetic relationship among Boraginaceae species and the maternal lineages of purple gromwells.</title>
        <authorList>
            <person name="Okada T."/>
            <person name="Watanabe K."/>
        </authorList>
    </citation>
    <scope>NUCLEOTIDE SEQUENCE [LARGE SCALE GENOMIC DNA]</scope>
</reference>
<keyword evidence="3" id="KW-1185">Reference proteome</keyword>
<organism evidence="2 3">
    <name type="scientific">Lithospermum erythrorhizon</name>
    <name type="common">Purple gromwell</name>
    <name type="synonym">Lithospermum officinale var. erythrorhizon</name>
    <dbReference type="NCBI Taxonomy" id="34254"/>
    <lineage>
        <taxon>Eukaryota</taxon>
        <taxon>Viridiplantae</taxon>
        <taxon>Streptophyta</taxon>
        <taxon>Embryophyta</taxon>
        <taxon>Tracheophyta</taxon>
        <taxon>Spermatophyta</taxon>
        <taxon>Magnoliopsida</taxon>
        <taxon>eudicotyledons</taxon>
        <taxon>Gunneridae</taxon>
        <taxon>Pentapetalae</taxon>
        <taxon>asterids</taxon>
        <taxon>lamiids</taxon>
        <taxon>Boraginales</taxon>
        <taxon>Boraginaceae</taxon>
        <taxon>Boraginoideae</taxon>
        <taxon>Lithospermeae</taxon>
        <taxon>Lithospermum</taxon>
    </lineage>
</organism>
<dbReference type="Proteomes" id="UP001454036">
    <property type="component" value="Unassembled WGS sequence"/>
</dbReference>
<dbReference type="AlphaFoldDB" id="A0AAV3P7A7"/>
<keyword evidence="1" id="KW-0472">Membrane</keyword>
<protein>
    <submittedName>
        <fullName evidence="2">Uncharacterized protein</fullName>
    </submittedName>
</protein>
<keyword evidence="1" id="KW-0812">Transmembrane</keyword>